<name>A0ABM4CCM1_HYDVU</name>
<keyword evidence="2" id="KW-1185">Reference proteome</keyword>
<keyword evidence="1" id="KW-0732">Signal</keyword>
<dbReference type="RefSeq" id="XP_065659420.1">
    <property type="nucleotide sequence ID" value="XM_065803348.1"/>
</dbReference>
<protein>
    <submittedName>
        <fullName evidence="3">Uncharacterized protein LOC136083716</fullName>
    </submittedName>
</protein>
<proteinExistence type="predicted"/>
<evidence type="ECO:0000313" key="2">
    <source>
        <dbReference type="Proteomes" id="UP001652625"/>
    </source>
</evidence>
<reference evidence="3" key="1">
    <citation type="submission" date="2025-08" db="UniProtKB">
        <authorList>
            <consortium name="RefSeq"/>
        </authorList>
    </citation>
    <scope>IDENTIFICATION</scope>
</reference>
<evidence type="ECO:0000256" key="1">
    <source>
        <dbReference type="SAM" id="SignalP"/>
    </source>
</evidence>
<gene>
    <name evidence="3" type="primary">LOC136083716</name>
</gene>
<feature type="chain" id="PRO_5046098978" evidence="1">
    <location>
        <begin position="22"/>
        <end position="230"/>
    </location>
</feature>
<sequence length="230" mass="25756">MMKRIFKILSIFLLCSSVVLPLLCPNAFLDPSFVEKVYPDNTCTRKNTVEDFASALSLKTQLEKNPLVCSATSHIVFSDPLDVELPTLSPTKLSTQLPNKLPTLSRKKREVKSWKNPQNLPAGSQIAYCSNFQKCCNPKKSLNDAGTHYNLCRECVHLVILPASYSPRQHYHVTCQDVDYYEACFTGEGGCATNMVSRTVMFNSTREVIISLGHSCSCEILRNSVFSDFI</sequence>
<accession>A0ABM4CCM1</accession>
<feature type="signal peptide" evidence="1">
    <location>
        <begin position="1"/>
        <end position="21"/>
    </location>
</feature>
<evidence type="ECO:0000313" key="3">
    <source>
        <dbReference type="RefSeq" id="XP_065659420.1"/>
    </source>
</evidence>
<dbReference type="Proteomes" id="UP001652625">
    <property type="component" value="Chromosome 08"/>
</dbReference>
<organism evidence="2 3">
    <name type="scientific">Hydra vulgaris</name>
    <name type="common">Hydra</name>
    <name type="synonym">Hydra attenuata</name>
    <dbReference type="NCBI Taxonomy" id="6087"/>
    <lineage>
        <taxon>Eukaryota</taxon>
        <taxon>Metazoa</taxon>
        <taxon>Cnidaria</taxon>
        <taxon>Hydrozoa</taxon>
        <taxon>Hydroidolina</taxon>
        <taxon>Anthoathecata</taxon>
        <taxon>Aplanulata</taxon>
        <taxon>Hydridae</taxon>
        <taxon>Hydra</taxon>
    </lineage>
</organism>
<dbReference type="GeneID" id="136083716"/>